<evidence type="ECO:0000313" key="1">
    <source>
        <dbReference type="EMBL" id="MFM4892483.1"/>
    </source>
</evidence>
<dbReference type="Proteomes" id="UP001630969">
    <property type="component" value="Unassembled WGS sequence"/>
</dbReference>
<name>A0ABW9GMV5_9GAMM</name>
<dbReference type="RefSeq" id="WP_041995636.1">
    <property type="nucleotide sequence ID" value="NZ_CDBT01000017.1"/>
</dbReference>
<protein>
    <submittedName>
        <fullName evidence="1">Uncharacterized protein</fullName>
    </submittedName>
</protein>
<sequence length="91" mass="10653">MNHLLLLILLGFALFYWVYFCRGRKGRPVDWQSLPTREQYLALHPEARGEDGIACHHCGHLGLQAQGRVHLADFRHQYACPRCHRVLFRSQ</sequence>
<proteinExistence type="predicted"/>
<dbReference type="EMBL" id="JBGXBU010000001">
    <property type="protein sequence ID" value="MFM4892483.1"/>
    <property type="molecule type" value="Genomic_DNA"/>
</dbReference>
<organism evidence="1 2">
    <name type="scientific">Aeromonas bivalvium</name>
    <dbReference type="NCBI Taxonomy" id="440079"/>
    <lineage>
        <taxon>Bacteria</taxon>
        <taxon>Pseudomonadati</taxon>
        <taxon>Pseudomonadota</taxon>
        <taxon>Gammaproteobacteria</taxon>
        <taxon>Aeromonadales</taxon>
        <taxon>Aeromonadaceae</taxon>
        <taxon>Aeromonas</taxon>
    </lineage>
</organism>
<comment type="caution">
    <text evidence="1">The sequence shown here is derived from an EMBL/GenBank/DDBJ whole genome shotgun (WGS) entry which is preliminary data.</text>
</comment>
<evidence type="ECO:0000313" key="2">
    <source>
        <dbReference type="Proteomes" id="UP001630969"/>
    </source>
</evidence>
<keyword evidence="2" id="KW-1185">Reference proteome</keyword>
<accession>A0ABW9GMV5</accession>
<reference evidence="1 2" key="1">
    <citation type="submission" date="2024-09" db="EMBL/GenBank/DDBJ databases">
        <title>Aeromonas strains Genome sequencing and assembly.</title>
        <authorList>
            <person name="Hu X."/>
            <person name="Tang B."/>
        </authorList>
    </citation>
    <scope>NUCLEOTIDE SEQUENCE [LARGE SCALE GENOMIC DNA]</scope>
    <source>
        <strain evidence="1 2">NB23SCDHY001</strain>
    </source>
</reference>
<gene>
    <name evidence="1" type="ORF">ACEUDJ_06295</name>
</gene>
<dbReference type="GeneID" id="97219692"/>